<protein>
    <recommendedName>
        <fullName evidence="2">Chitin-binding type-2 domain-containing protein</fullName>
    </recommendedName>
</protein>
<evidence type="ECO:0000313" key="4">
    <source>
        <dbReference type="Proteomes" id="UP001209878"/>
    </source>
</evidence>
<dbReference type="InterPro" id="IPR002557">
    <property type="entry name" value="Chitin-bd_dom"/>
</dbReference>
<evidence type="ECO:0000313" key="3">
    <source>
        <dbReference type="EMBL" id="KAK2189966.1"/>
    </source>
</evidence>
<dbReference type="AlphaFoldDB" id="A0AAD9P8M7"/>
<proteinExistence type="predicted"/>
<sequence>MNKLFVAVLVACVVSAVTASRLCPTGPCAVLNCEGRPDGLYQHCTSCKKYIRCHRGRCIEECCPRDKVWDDNEKCCDWWSYTCSWDPNNIFRG</sequence>
<keyword evidence="4" id="KW-1185">Reference proteome</keyword>
<feature type="domain" description="Chitin-binding type-2" evidence="2">
    <location>
        <begin position="33"/>
        <end position="82"/>
    </location>
</feature>
<feature type="chain" id="PRO_5041935974" description="Chitin-binding type-2 domain-containing protein" evidence="1">
    <location>
        <begin position="20"/>
        <end position="93"/>
    </location>
</feature>
<keyword evidence="1" id="KW-0732">Signal</keyword>
<gene>
    <name evidence="3" type="ORF">NP493_92g03000</name>
</gene>
<dbReference type="SUPFAM" id="SSF57625">
    <property type="entry name" value="Invertebrate chitin-binding proteins"/>
    <property type="match status" value="1"/>
</dbReference>
<name>A0AAD9P8M7_RIDPI</name>
<accession>A0AAD9P8M7</accession>
<dbReference type="Gene3D" id="3.20.20.80">
    <property type="entry name" value="Glycosidases"/>
    <property type="match status" value="1"/>
</dbReference>
<comment type="caution">
    <text evidence="3">The sequence shown here is derived from an EMBL/GenBank/DDBJ whole genome shotgun (WGS) entry which is preliminary data.</text>
</comment>
<dbReference type="InterPro" id="IPR036508">
    <property type="entry name" value="Chitin-bd_dom_sf"/>
</dbReference>
<feature type="signal peptide" evidence="1">
    <location>
        <begin position="1"/>
        <end position="19"/>
    </location>
</feature>
<evidence type="ECO:0000259" key="2">
    <source>
        <dbReference type="Pfam" id="PF01607"/>
    </source>
</evidence>
<dbReference type="EMBL" id="JAODUO010000092">
    <property type="protein sequence ID" value="KAK2189966.1"/>
    <property type="molecule type" value="Genomic_DNA"/>
</dbReference>
<dbReference type="Pfam" id="PF01607">
    <property type="entry name" value="CBM_14"/>
    <property type="match status" value="1"/>
</dbReference>
<dbReference type="GO" id="GO:0005576">
    <property type="term" value="C:extracellular region"/>
    <property type="evidence" value="ECO:0007669"/>
    <property type="project" value="InterPro"/>
</dbReference>
<dbReference type="GO" id="GO:0008061">
    <property type="term" value="F:chitin binding"/>
    <property type="evidence" value="ECO:0007669"/>
    <property type="project" value="InterPro"/>
</dbReference>
<organism evidence="3 4">
    <name type="scientific">Ridgeia piscesae</name>
    <name type="common">Tubeworm</name>
    <dbReference type="NCBI Taxonomy" id="27915"/>
    <lineage>
        <taxon>Eukaryota</taxon>
        <taxon>Metazoa</taxon>
        <taxon>Spiralia</taxon>
        <taxon>Lophotrochozoa</taxon>
        <taxon>Annelida</taxon>
        <taxon>Polychaeta</taxon>
        <taxon>Sedentaria</taxon>
        <taxon>Canalipalpata</taxon>
        <taxon>Sabellida</taxon>
        <taxon>Siboglinidae</taxon>
        <taxon>Ridgeia</taxon>
    </lineage>
</organism>
<dbReference type="Proteomes" id="UP001209878">
    <property type="component" value="Unassembled WGS sequence"/>
</dbReference>
<evidence type="ECO:0000256" key="1">
    <source>
        <dbReference type="SAM" id="SignalP"/>
    </source>
</evidence>
<reference evidence="3" key="1">
    <citation type="journal article" date="2023" name="Mol. Biol. Evol.">
        <title>Third-Generation Sequencing Reveals the Adaptive Role of the Epigenome in Three Deep-Sea Polychaetes.</title>
        <authorList>
            <person name="Perez M."/>
            <person name="Aroh O."/>
            <person name="Sun Y."/>
            <person name="Lan Y."/>
            <person name="Juniper S.K."/>
            <person name="Young C.R."/>
            <person name="Angers B."/>
            <person name="Qian P.Y."/>
        </authorList>
    </citation>
    <scope>NUCLEOTIDE SEQUENCE</scope>
    <source>
        <strain evidence="3">R07B-5</strain>
    </source>
</reference>